<proteinExistence type="predicted"/>
<sequence length="359" mass="41355">MASNSIAIFSFYSQTHFLSSKSVCNRLQNPKSRGLRRLNHRLDKRLSISVQATKFRSSLKIQSSSLWTEFCCSKAPRTPSPNFPSVNSSISRQKILFRFLSVKLVFFLIGSFIFIGFFNKRAALALPSGISNGVSEEEKMEAVEGKSEEEEMYEKLLEKDSSSVEDLKVILYEKIRRGKSREAVKYVENLIDVEPDEVEWRLLLALCHETMGNLGKAKRVYGEILEERPLLIRALHGLAMVMHKNHEGPVVFEMLHKARELAFREKKVTEERNIRILIAQMHVVKGGLDEGLKQFQDLVEENPRDFRPYLCQGIIYTLQDKKEEAAEQFETYRSLVPEEFPQKSFLDDVVLTAKETPRE</sequence>
<dbReference type="Proteomes" id="UP000828941">
    <property type="component" value="Chromosome 10"/>
</dbReference>
<comment type="caution">
    <text evidence="1">The sequence shown here is derived from an EMBL/GenBank/DDBJ whole genome shotgun (WGS) entry which is preliminary data.</text>
</comment>
<keyword evidence="2" id="KW-1185">Reference proteome</keyword>
<reference evidence="1 2" key="1">
    <citation type="journal article" date="2022" name="DNA Res.">
        <title>Chromosomal-level genome assembly of the orchid tree Bauhinia variegata (Leguminosae; Cercidoideae) supports the allotetraploid origin hypothesis of Bauhinia.</title>
        <authorList>
            <person name="Zhong Y."/>
            <person name="Chen Y."/>
            <person name="Zheng D."/>
            <person name="Pang J."/>
            <person name="Liu Y."/>
            <person name="Luo S."/>
            <person name="Meng S."/>
            <person name="Qian L."/>
            <person name="Wei D."/>
            <person name="Dai S."/>
            <person name="Zhou R."/>
        </authorList>
    </citation>
    <scope>NUCLEOTIDE SEQUENCE [LARGE SCALE GENOMIC DNA]</scope>
    <source>
        <strain evidence="1">BV-YZ2020</strain>
    </source>
</reference>
<accession>A0ACB9M2I3</accession>
<organism evidence="1 2">
    <name type="scientific">Bauhinia variegata</name>
    <name type="common">Purple orchid tree</name>
    <name type="synonym">Phanera variegata</name>
    <dbReference type="NCBI Taxonomy" id="167791"/>
    <lineage>
        <taxon>Eukaryota</taxon>
        <taxon>Viridiplantae</taxon>
        <taxon>Streptophyta</taxon>
        <taxon>Embryophyta</taxon>
        <taxon>Tracheophyta</taxon>
        <taxon>Spermatophyta</taxon>
        <taxon>Magnoliopsida</taxon>
        <taxon>eudicotyledons</taxon>
        <taxon>Gunneridae</taxon>
        <taxon>Pentapetalae</taxon>
        <taxon>rosids</taxon>
        <taxon>fabids</taxon>
        <taxon>Fabales</taxon>
        <taxon>Fabaceae</taxon>
        <taxon>Cercidoideae</taxon>
        <taxon>Cercideae</taxon>
        <taxon>Bauhiniinae</taxon>
        <taxon>Bauhinia</taxon>
    </lineage>
</organism>
<dbReference type="EMBL" id="CM039435">
    <property type="protein sequence ID" value="KAI4317180.1"/>
    <property type="molecule type" value="Genomic_DNA"/>
</dbReference>
<protein>
    <submittedName>
        <fullName evidence="1">Uncharacterized protein</fullName>
    </submittedName>
</protein>
<evidence type="ECO:0000313" key="1">
    <source>
        <dbReference type="EMBL" id="KAI4317180.1"/>
    </source>
</evidence>
<evidence type="ECO:0000313" key="2">
    <source>
        <dbReference type="Proteomes" id="UP000828941"/>
    </source>
</evidence>
<name>A0ACB9M2I3_BAUVA</name>
<gene>
    <name evidence="1" type="ORF">L6164_025073</name>
</gene>